<sequence>MILTHLKKMETRLPIEIIAMVAKYASIDALAHLSAVSRSVYFISMPRLYASVPDMDIPRTIRCLRTLSAKPEAARLVHSFAFNLRIFYALQALHVLLNRSLCNMTGLRTLSLRLKTPMPSVLCQMSCRLTKFTFRATSNDLSQISQFLMTQSTIEELSITSPLRRIPGLDPDALPALKQLTAPAWLLHDLLLPRLLRLSRLRVTRIRTDTERFVELAKVFKKAKHPRSLALMIEADLTHLMAAPTVSLGLALVGQAAPFITSLALDIHHGGTRVERKELQNMVSFALPWFPSLTTLVILAPPLSLNAYTHDNPPTRRMRVPLGKISLLDRELSSASGVPVDRLMLFFLASQPTIQELYIICHLDDISTLGPEALPALKKLTAPLSLLPRLLPSRFSRLSQLFVLGNMIDSDGFMQLGTMLTLPNPPRSLELSIHMEMNTTTMAPPVIASVLSHLGQAGPFISTLVIKKQGGRIEQDELQSIFISALPRFPNLKILVLMSQDPPPDASLPDPQAQPVQALTLLSNEPTPAPTLNARLDAFHDRSCYPKIVKAWRQIHSGLKWVVFPAGTCRLQ</sequence>
<accession>A0A8H3CWK7</accession>
<comment type="caution">
    <text evidence="1">The sequence shown here is derived from an EMBL/GenBank/DDBJ whole genome shotgun (WGS) entry which is preliminary data.</text>
</comment>
<dbReference type="SUPFAM" id="SSF52047">
    <property type="entry name" value="RNI-like"/>
    <property type="match status" value="1"/>
</dbReference>
<gene>
    <name evidence="1" type="ORF">RDB_LOCUS121034</name>
</gene>
<dbReference type="AlphaFoldDB" id="A0A8H3CWK7"/>
<evidence type="ECO:0000313" key="1">
    <source>
        <dbReference type="EMBL" id="CAE6502534.1"/>
    </source>
</evidence>
<name>A0A8H3CWK7_9AGAM</name>
<dbReference type="EMBL" id="CAJMWV010004649">
    <property type="protein sequence ID" value="CAE6502534.1"/>
    <property type="molecule type" value="Genomic_DNA"/>
</dbReference>
<protein>
    <recommendedName>
        <fullName evidence="3">F-box domain-containing protein</fullName>
    </recommendedName>
</protein>
<organism evidence="1 2">
    <name type="scientific">Rhizoctonia solani</name>
    <dbReference type="NCBI Taxonomy" id="456999"/>
    <lineage>
        <taxon>Eukaryota</taxon>
        <taxon>Fungi</taxon>
        <taxon>Dikarya</taxon>
        <taxon>Basidiomycota</taxon>
        <taxon>Agaricomycotina</taxon>
        <taxon>Agaricomycetes</taxon>
        <taxon>Cantharellales</taxon>
        <taxon>Ceratobasidiaceae</taxon>
        <taxon>Rhizoctonia</taxon>
    </lineage>
</organism>
<evidence type="ECO:0008006" key="3">
    <source>
        <dbReference type="Google" id="ProtNLM"/>
    </source>
</evidence>
<dbReference type="Proteomes" id="UP000663831">
    <property type="component" value="Unassembled WGS sequence"/>
</dbReference>
<reference evidence="1" key="1">
    <citation type="submission" date="2021-01" db="EMBL/GenBank/DDBJ databases">
        <authorList>
            <person name="Kaushik A."/>
        </authorList>
    </citation>
    <scope>NUCLEOTIDE SEQUENCE</scope>
    <source>
        <strain evidence="1">AG3-1AP</strain>
    </source>
</reference>
<evidence type="ECO:0000313" key="2">
    <source>
        <dbReference type="Proteomes" id="UP000663831"/>
    </source>
</evidence>
<proteinExistence type="predicted"/>